<feature type="transmembrane region" description="Helical" evidence="5">
    <location>
        <begin position="91"/>
        <end position="111"/>
    </location>
</feature>
<proteinExistence type="predicted"/>
<evidence type="ECO:0000256" key="1">
    <source>
        <dbReference type="ARBA" id="ARBA00004141"/>
    </source>
</evidence>
<dbReference type="PROSITE" id="PS00217">
    <property type="entry name" value="SUGAR_TRANSPORT_2"/>
    <property type="match status" value="1"/>
</dbReference>
<dbReference type="PROSITE" id="PS50850">
    <property type="entry name" value="MFS"/>
    <property type="match status" value="1"/>
</dbReference>
<keyword evidence="3 5" id="KW-1133">Transmembrane helix</keyword>
<dbReference type="GO" id="GO:0005886">
    <property type="term" value="C:plasma membrane"/>
    <property type="evidence" value="ECO:0007669"/>
    <property type="project" value="TreeGrafter"/>
</dbReference>
<dbReference type="InterPro" id="IPR036259">
    <property type="entry name" value="MFS_trans_sf"/>
</dbReference>
<dbReference type="CDD" id="cd17316">
    <property type="entry name" value="MFS_SV2_like"/>
    <property type="match status" value="1"/>
</dbReference>
<evidence type="ECO:0000256" key="3">
    <source>
        <dbReference type="ARBA" id="ARBA00022989"/>
    </source>
</evidence>
<dbReference type="PANTHER" id="PTHR23508">
    <property type="entry name" value="CARBOXYLIC ACID TRANSPORTER PROTEIN HOMOLOG"/>
    <property type="match status" value="1"/>
</dbReference>
<name>A0A2T9XAH5_9CREN</name>
<evidence type="ECO:0000259" key="6">
    <source>
        <dbReference type="PROSITE" id="PS50850"/>
    </source>
</evidence>
<dbReference type="EMBL" id="QEFD01000050">
    <property type="protein sequence ID" value="PVU77100.1"/>
    <property type="molecule type" value="Genomic_DNA"/>
</dbReference>
<feature type="transmembrane region" description="Helical" evidence="5">
    <location>
        <begin position="265"/>
        <end position="283"/>
    </location>
</feature>
<evidence type="ECO:0000256" key="2">
    <source>
        <dbReference type="ARBA" id="ARBA00022692"/>
    </source>
</evidence>
<evidence type="ECO:0000313" key="8">
    <source>
        <dbReference type="Proteomes" id="UP000245638"/>
    </source>
</evidence>
<gene>
    <name evidence="7" type="ORF">DDW13_01455</name>
</gene>
<dbReference type="Pfam" id="PF00083">
    <property type="entry name" value="Sugar_tr"/>
    <property type="match status" value="1"/>
</dbReference>
<comment type="subcellular location">
    <subcellularLocation>
        <location evidence="1">Membrane</location>
        <topology evidence="1">Multi-pass membrane protein</topology>
    </subcellularLocation>
</comment>
<feature type="transmembrane region" description="Helical" evidence="5">
    <location>
        <begin position="21"/>
        <end position="43"/>
    </location>
</feature>
<evidence type="ECO:0000256" key="5">
    <source>
        <dbReference type="SAM" id="Phobius"/>
    </source>
</evidence>
<protein>
    <submittedName>
        <fullName evidence="7">MFS transporter</fullName>
    </submittedName>
</protein>
<dbReference type="InterPro" id="IPR020846">
    <property type="entry name" value="MFS_dom"/>
</dbReference>
<feature type="transmembrane region" description="Helical" evidence="5">
    <location>
        <begin position="334"/>
        <end position="355"/>
    </location>
</feature>
<feature type="transmembrane region" description="Helical" evidence="5">
    <location>
        <begin position="394"/>
        <end position="418"/>
    </location>
</feature>
<feature type="domain" description="Major facilitator superfamily (MFS) profile" evidence="6">
    <location>
        <begin position="27"/>
        <end position="449"/>
    </location>
</feature>
<sequence>MASVKGNPEIYIARLDRLPGWGLSYIIFWALGFSFFITLYDVINVGFALPYIPFITSSSEASLVASLGLFGYVVGAPIFSFLSDRIGRKPAMIFTSFLIAIGSFGDAFSVSFPMLSLFRFITGMAIGADLVLVMTYIAEMSPAKKRGIYSNIAFIAGYAGLGIGPYIAAEVVTTIPNIGWRIVFMIGGILAVGALLIRAYAPESLRFLAFHGKLEEAEKLISIMEEISIKRYKIDKLPDPIIMNYKPPKENPLKILLKPIYLKRLIVLFLLSFWFYFIDYPFLVLTPTWLKANLGYSSSQLSYAIFLFGLSGLGVILGSIILRFFIDRYDRRKLAIIDALFYMIGAIIMSIGAVGHNFTTFFIGSFIAETIGVGWFNVYYLLDVDNFPTIARATGYSLTDGIGHLGGALGLLALLPLANSLGNISVWGILWIPALIMGGLTLIFTPKTTGFRLEEVNENKI</sequence>
<dbReference type="Proteomes" id="UP000245638">
    <property type="component" value="Unassembled WGS sequence"/>
</dbReference>
<feature type="transmembrane region" description="Helical" evidence="5">
    <location>
        <begin position="149"/>
        <end position="168"/>
    </location>
</feature>
<organism evidence="7 8">
    <name type="scientific">Acidianus hospitalis</name>
    <dbReference type="NCBI Taxonomy" id="563177"/>
    <lineage>
        <taxon>Archaea</taxon>
        <taxon>Thermoproteota</taxon>
        <taxon>Thermoprotei</taxon>
        <taxon>Sulfolobales</taxon>
        <taxon>Sulfolobaceae</taxon>
        <taxon>Acidianus</taxon>
    </lineage>
</organism>
<dbReference type="Gene3D" id="1.20.1250.20">
    <property type="entry name" value="MFS general substrate transporter like domains"/>
    <property type="match status" value="1"/>
</dbReference>
<dbReference type="InterPro" id="IPR005828">
    <property type="entry name" value="MFS_sugar_transport-like"/>
</dbReference>
<evidence type="ECO:0000256" key="4">
    <source>
        <dbReference type="ARBA" id="ARBA00023136"/>
    </source>
</evidence>
<evidence type="ECO:0000313" key="7">
    <source>
        <dbReference type="EMBL" id="PVU77100.1"/>
    </source>
</evidence>
<dbReference type="GO" id="GO:0046943">
    <property type="term" value="F:carboxylic acid transmembrane transporter activity"/>
    <property type="evidence" value="ECO:0007669"/>
    <property type="project" value="TreeGrafter"/>
</dbReference>
<feature type="transmembrane region" description="Helical" evidence="5">
    <location>
        <begin position="63"/>
        <end position="82"/>
    </location>
</feature>
<dbReference type="InterPro" id="IPR005829">
    <property type="entry name" value="Sugar_transporter_CS"/>
</dbReference>
<dbReference type="AlphaFoldDB" id="A0A2T9XAH5"/>
<feature type="transmembrane region" description="Helical" evidence="5">
    <location>
        <begin position="180"/>
        <end position="201"/>
    </location>
</feature>
<feature type="transmembrane region" description="Helical" evidence="5">
    <location>
        <begin position="424"/>
        <end position="444"/>
    </location>
</feature>
<dbReference type="SUPFAM" id="SSF103473">
    <property type="entry name" value="MFS general substrate transporter"/>
    <property type="match status" value="1"/>
</dbReference>
<reference evidence="7 8" key="1">
    <citation type="journal article" date="2015" name="Appl. Environ. Microbiol.">
        <title>Nanoarchaeota, Their Sulfolobales Host, and Nanoarchaeota Virus Distribution across Yellowstone National Park Hot Springs.</title>
        <authorList>
            <person name="Munson-McGee J.H."/>
            <person name="Field E.K."/>
            <person name="Bateson M."/>
            <person name="Rooney C."/>
            <person name="Stepanauskas R."/>
            <person name="Young M.J."/>
        </authorList>
    </citation>
    <scope>NUCLEOTIDE SEQUENCE [LARGE SCALE GENOMIC DNA]</scope>
    <source>
        <strain evidence="7">SCGC AC-742_N10</strain>
    </source>
</reference>
<keyword evidence="2 5" id="KW-0812">Transmembrane</keyword>
<comment type="caution">
    <text evidence="7">The sequence shown here is derived from an EMBL/GenBank/DDBJ whole genome shotgun (WGS) entry which is preliminary data.</text>
</comment>
<feature type="transmembrane region" description="Helical" evidence="5">
    <location>
        <begin position="303"/>
        <end position="322"/>
    </location>
</feature>
<dbReference type="PANTHER" id="PTHR23508:SF10">
    <property type="entry name" value="CARBOXYLIC ACID TRANSPORTER PROTEIN HOMOLOG"/>
    <property type="match status" value="1"/>
</dbReference>
<feature type="transmembrane region" description="Helical" evidence="5">
    <location>
        <begin position="117"/>
        <end position="137"/>
    </location>
</feature>
<feature type="transmembrane region" description="Helical" evidence="5">
    <location>
        <begin position="361"/>
        <end position="382"/>
    </location>
</feature>
<keyword evidence="4 5" id="KW-0472">Membrane</keyword>
<accession>A0A2T9XAH5</accession>